<name>A0A4V6WLS2_9RHOB</name>
<dbReference type="PANTHER" id="PTHR30386:SF17">
    <property type="entry name" value="ALKALINE PROTEASE SECRETION PROTEIN APRE"/>
    <property type="match status" value="1"/>
</dbReference>
<dbReference type="Gene3D" id="2.40.30.170">
    <property type="match status" value="1"/>
</dbReference>
<dbReference type="PANTHER" id="PTHR30386">
    <property type="entry name" value="MEMBRANE FUSION SUBUNIT OF EMRAB-TOLC MULTIDRUG EFFLUX PUMP"/>
    <property type="match status" value="1"/>
</dbReference>
<dbReference type="InterPro" id="IPR058982">
    <property type="entry name" value="Beta-barrel_AprE"/>
</dbReference>
<organism evidence="3 4">
    <name type="scientific">Cereibacter changlensis</name>
    <dbReference type="NCBI Taxonomy" id="402884"/>
    <lineage>
        <taxon>Bacteria</taxon>
        <taxon>Pseudomonadati</taxon>
        <taxon>Pseudomonadota</taxon>
        <taxon>Alphaproteobacteria</taxon>
        <taxon>Rhodobacterales</taxon>
        <taxon>Paracoccaceae</taxon>
        <taxon>Cereibacter</taxon>
    </lineage>
</organism>
<reference evidence="3 4" key="1">
    <citation type="submission" date="2019-04" db="EMBL/GenBank/DDBJ databases">
        <title>Crypto-aerobic microbial life in anoxic (sulfidic) marine sediments.</title>
        <authorList>
            <person name="Bhattacharya S."/>
            <person name="Roy C."/>
            <person name="Mondal N."/>
            <person name="Sarkar J."/>
            <person name="Mandal S."/>
            <person name="Rameez M.J."/>
            <person name="Ghosh W."/>
        </authorList>
    </citation>
    <scope>NUCLEOTIDE SEQUENCE [LARGE SCALE GENOMIC DNA]</scope>
    <source>
        <strain evidence="3 4">SBBC</strain>
    </source>
</reference>
<dbReference type="AlphaFoldDB" id="A0A4V6WLS2"/>
<dbReference type="InterPro" id="IPR050739">
    <property type="entry name" value="MFP"/>
</dbReference>
<evidence type="ECO:0000259" key="2">
    <source>
        <dbReference type="Pfam" id="PF26002"/>
    </source>
</evidence>
<sequence length="305" mass="33273">SRRLSRPRRRSWRARRGSWADARAERQTERQVLVLKAEQLAQDTAALEARRVALERQLDVASRTVTRSGSLAGSGILSKAQVEAAESEQARVSGALQETEAQILSNVVQSREIAVRSERLDRTAAYEAHRKLREIEPVLAETRQKIEALELRLSRAEVKAPVAGLIHELPVNTIGQVVGPGEVLATIVPEGADLVIEFRVPTTDIDQLAAGQEARLRFPAFNRRTTPELAGRITTVAPASTTDPATGASFFLATAAPAEGVSLPEGAVLVPGMPVEVYVTTRSRTAYDYIAQPIRDSLTRSMIEE</sequence>
<proteinExistence type="predicted"/>
<feature type="domain" description="AprE-like beta-barrel" evidence="2">
    <location>
        <begin position="194"/>
        <end position="282"/>
    </location>
</feature>
<dbReference type="EMBL" id="SWAU01000014">
    <property type="protein sequence ID" value="TKA98047.1"/>
    <property type="molecule type" value="Genomic_DNA"/>
</dbReference>
<protein>
    <submittedName>
        <fullName evidence="3">HlyD family efflux transporter periplasmic adaptor subunit</fullName>
    </submittedName>
</protein>
<evidence type="ECO:0000313" key="4">
    <source>
        <dbReference type="Proteomes" id="UP000306340"/>
    </source>
</evidence>
<dbReference type="RefSeq" id="WP_136791254.1">
    <property type="nucleotide sequence ID" value="NZ_SWAU01000014.1"/>
</dbReference>
<accession>A0A4V6WLS2</accession>
<dbReference type="PRINTS" id="PR01490">
    <property type="entry name" value="RTXTOXIND"/>
</dbReference>
<dbReference type="Proteomes" id="UP000306340">
    <property type="component" value="Unassembled WGS sequence"/>
</dbReference>
<dbReference type="Pfam" id="PF26002">
    <property type="entry name" value="Beta-barrel_AprE"/>
    <property type="match status" value="1"/>
</dbReference>
<comment type="caution">
    <text evidence="3">The sequence shown here is derived from an EMBL/GenBank/DDBJ whole genome shotgun (WGS) entry which is preliminary data.</text>
</comment>
<evidence type="ECO:0000256" key="1">
    <source>
        <dbReference type="SAM" id="Coils"/>
    </source>
</evidence>
<dbReference type="Gene3D" id="2.40.50.100">
    <property type="match status" value="1"/>
</dbReference>
<feature type="non-terminal residue" evidence="3">
    <location>
        <position position="1"/>
    </location>
</feature>
<feature type="coiled-coil region" evidence="1">
    <location>
        <begin position="37"/>
        <end position="102"/>
    </location>
</feature>
<keyword evidence="1" id="KW-0175">Coiled coil</keyword>
<gene>
    <name evidence="3" type="ORF">FAZ78_03035</name>
</gene>
<evidence type="ECO:0000313" key="3">
    <source>
        <dbReference type="EMBL" id="TKA98047.1"/>
    </source>
</evidence>